<evidence type="ECO:0000313" key="2">
    <source>
        <dbReference type="EMBL" id="MDP4300337.1"/>
    </source>
</evidence>
<dbReference type="SUPFAM" id="SSF88874">
    <property type="entry name" value="Receptor-binding domain of short tail fibre protein gp12"/>
    <property type="match status" value="1"/>
</dbReference>
<evidence type="ECO:0000259" key="1">
    <source>
        <dbReference type="Pfam" id="PF07484"/>
    </source>
</evidence>
<sequence length="409" mass="42219">MPITALPAAPSRTDPANFSARADALFKALPAFVNQANALESSLTASVHVGTATVDSVTIGTGIKSLAASTGKSWAVGAWLYIASTATPANYMIGQVRGYNAVTGSLSVNVTATGGEGTFSSYSIGLTMPPALTATTQSESNYSDSLATTKFARNISRGFLGELMPQTSRNMSTSEAGYLCWCDTAGITLNLPSCATLMSGGTFTFLNTSSGKITIKSVDPDDLFWTCGIGSAASVALNPGDSAEIMGTGVSSYIVSGGSLLAQRSRTLATSIFPPGAIMHFGHAAAPSGWLKANGAAVSRTTYADLFASISTTFGAGDGSTTFTLPDLRGEFLRGWDDGRSVDAGRVRGSFQLYEIQSHAHNILTNDQEMGTGRVTVGGAPAATTAWTEATGGNETRPRNVALLACIKY</sequence>
<dbReference type="Proteomes" id="UP001235760">
    <property type="component" value="Unassembled WGS sequence"/>
</dbReference>
<feature type="domain" description="Phage tail collar" evidence="1">
    <location>
        <begin position="276"/>
        <end position="333"/>
    </location>
</feature>
<dbReference type="InterPro" id="IPR011083">
    <property type="entry name" value="Phage_tail_collar_dom"/>
</dbReference>
<keyword evidence="3" id="KW-1185">Reference proteome</keyword>
<accession>A0ABT9G1H6</accession>
<dbReference type="InterPro" id="IPR037053">
    <property type="entry name" value="Phage_tail_collar_dom_sf"/>
</dbReference>
<organism evidence="2 3">
    <name type="scientific">Leptothrix discophora</name>
    <dbReference type="NCBI Taxonomy" id="89"/>
    <lineage>
        <taxon>Bacteria</taxon>
        <taxon>Pseudomonadati</taxon>
        <taxon>Pseudomonadota</taxon>
        <taxon>Betaproteobacteria</taxon>
        <taxon>Burkholderiales</taxon>
        <taxon>Sphaerotilaceae</taxon>
        <taxon>Leptothrix</taxon>
    </lineage>
</organism>
<dbReference type="Gene3D" id="3.90.1340.10">
    <property type="entry name" value="Phage tail collar domain"/>
    <property type="match status" value="1"/>
</dbReference>
<name>A0ABT9G1H6_LEPDI</name>
<proteinExistence type="predicted"/>
<dbReference type="Pfam" id="PF07484">
    <property type="entry name" value="Collar"/>
    <property type="match status" value="1"/>
</dbReference>
<comment type="caution">
    <text evidence="2">The sequence shown here is derived from an EMBL/GenBank/DDBJ whole genome shotgun (WGS) entry which is preliminary data.</text>
</comment>
<dbReference type="RefSeq" id="WP_305748898.1">
    <property type="nucleotide sequence ID" value="NZ_JAUZEE010000003.1"/>
</dbReference>
<gene>
    <name evidence="2" type="ORF">Q8X39_06780</name>
</gene>
<reference evidence="2 3" key="1">
    <citation type="submission" date="2023-08" db="EMBL/GenBank/DDBJ databases">
        <authorList>
            <person name="Roldan D.M."/>
            <person name="Menes R.J."/>
        </authorList>
    </citation>
    <scope>NUCLEOTIDE SEQUENCE [LARGE SCALE GENOMIC DNA]</scope>
    <source>
        <strain evidence="2 3">CCM 2812</strain>
    </source>
</reference>
<dbReference type="EMBL" id="JAUZEE010000003">
    <property type="protein sequence ID" value="MDP4300337.1"/>
    <property type="molecule type" value="Genomic_DNA"/>
</dbReference>
<protein>
    <submittedName>
        <fullName evidence="2">Phage tail protein</fullName>
    </submittedName>
</protein>
<evidence type="ECO:0000313" key="3">
    <source>
        <dbReference type="Proteomes" id="UP001235760"/>
    </source>
</evidence>